<keyword evidence="2" id="KW-0690">Ribosome biogenesis</keyword>
<dbReference type="Gene3D" id="3.40.50.1010">
    <property type="entry name" value="5'-nuclease"/>
    <property type="match status" value="1"/>
</dbReference>
<reference evidence="9" key="1">
    <citation type="submission" date="2020-10" db="EMBL/GenBank/DDBJ databases">
        <title>Unveiling of a novel bifunctional photoreceptor, Dualchrome1, isolated from a cosmopolitan green alga.</title>
        <authorList>
            <person name="Suzuki S."/>
            <person name="Kawachi M."/>
        </authorList>
    </citation>
    <scope>NUCLEOTIDE SEQUENCE</scope>
    <source>
        <strain evidence="9">NIES 2893</strain>
    </source>
</reference>
<feature type="compositionally biased region" description="Basic and acidic residues" evidence="7">
    <location>
        <begin position="162"/>
        <end position="184"/>
    </location>
</feature>
<evidence type="ECO:0000256" key="7">
    <source>
        <dbReference type="SAM" id="MobiDB-lite"/>
    </source>
</evidence>
<evidence type="ECO:0000313" key="10">
    <source>
        <dbReference type="Proteomes" id="UP000660262"/>
    </source>
</evidence>
<dbReference type="InterPro" id="IPR006984">
    <property type="entry name" value="Fcf1/UTP23"/>
</dbReference>
<evidence type="ECO:0000313" key="9">
    <source>
        <dbReference type="EMBL" id="GHP04589.1"/>
    </source>
</evidence>
<organism evidence="9 10">
    <name type="scientific">Pycnococcus provasolii</name>
    <dbReference type="NCBI Taxonomy" id="41880"/>
    <lineage>
        <taxon>Eukaryota</taxon>
        <taxon>Viridiplantae</taxon>
        <taxon>Chlorophyta</taxon>
        <taxon>Pseudoscourfieldiophyceae</taxon>
        <taxon>Pseudoscourfieldiales</taxon>
        <taxon>Pycnococcaceae</taxon>
        <taxon>Pycnococcus</taxon>
    </lineage>
</organism>
<dbReference type="GO" id="GO:0006364">
    <property type="term" value="P:rRNA processing"/>
    <property type="evidence" value="ECO:0007669"/>
    <property type="project" value="UniProtKB-KW"/>
</dbReference>
<evidence type="ECO:0000256" key="1">
    <source>
        <dbReference type="ARBA" id="ARBA00004604"/>
    </source>
</evidence>
<dbReference type="AlphaFoldDB" id="A0A830HGY8"/>
<comment type="function">
    <text evidence="5">Involved in rRNA-processing and ribosome biogenesis.</text>
</comment>
<evidence type="ECO:0000256" key="4">
    <source>
        <dbReference type="ARBA" id="ARBA00023242"/>
    </source>
</evidence>
<accession>A0A830HGY8</accession>
<evidence type="ECO:0000256" key="2">
    <source>
        <dbReference type="ARBA" id="ARBA00022517"/>
    </source>
</evidence>
<feature type="domain" description="UTP23 sensor motif region" evidence="8">
    <location>
        <begin position="207"/>
        <end position="221"/>
    </location>
</feature>
<proteinExistence type="inferred from homology"/>
<dbReference type="OrthoDB" id="25675at2759"/>
<comment type="subcellular location">
    <subcellularLocation>
        <location evidence="1">Nucleus</location>
        <location evidence="1">Nucleolus</location>
    </subcellularLocation>
</comment>
<feature type="compositionally biased region" description="Basic residues" evidence="7">
    <location>
        <begin position="238"/>
        <end position="249"/>
    </location>
</feature>
<dbReference type="Pfam" id="PF24779">
    <property type="entry name" value="UTP23_sensor"/>
    <property type="match status" value="1"/>
</dbReference>
<keyword evidence="4" id="KW-0539">Nucleus</keyword>
<protein>
    <recommendedName>
        <fullName evidence="8">UTP23 sensor motif region domain-containing protein</fullName>
    </recommendedName>
</protein>
<dbReference type="PANTHER" id="PTHR12416">
    <property type="entry name" value="RRNA-PROCESSING PROTEIN UTP23 HOMOLOG"/>
    <property type="match status" value="1"/>
</dbReference>
<dbReference type="SUPFAM" id="SSF88723">
    <property type="entry name" value="PIN domain-like"/>
    <property type="match status" value="1"/>
</dbReference>
<dbReference type="InterPro" id="IPR029060">
    <property type="entry name" value="PIN-like_dom_sf"/>
</dbReference>
<dbReference type="InterPro" id="IPR057776">
    <property type="entry name" value="UTP23_sensor"/>
</dbReference>
<keyword evidence="10" id="KW-1185">Reference proteome</keyword>
<evidence type="ECO:0000256" key="6">
    <source>
        <dbReference type="ARBA" id="ARBA00038503"/>
    </source>
</evidence>
<dbReference type="Proteomes" id="UP000660262">
    <property type="component" value="Unassembled WGS sequence"/>
</dbReference>
<sequence length="259" mass="28138">MRVRRQKNNRKTVRFYRVQHGFREPFKVLLDSTFVHVCCEGVGTVGTLPTALPRLLGGKVRIFVTRHVGQELRNLKHGKSAALARTFDLAKTPEDLDSDASPADAILRLVGTNNPEHFFVATQDKRLKRALKAIPGTPLIAATVNGLVLDEPPTKAAAGAEKPAKAARDQARGDGAVSEKERKRLSAVRPDLADAVKRKTSGTPAHKKRAKAPNPLAVKKKGKKEKGGGDNDGEESKRARKAPSKRREARKQMAAAAST</sequence>
<keyword evidence="3" id="KW-0698">rRNA processing</keyword>
<gene>
    <name evidence="9" type="ORF">PPROV_000334300</name>
</gene>
<feature type="compositionally biased region" description="Basic and acidic residues" evidence="7">
    <location>
        <begin position="225"/>
        <end position="237"/>
    </location>
</feature>
<comment type="similarity">
    <text evidence="6">Belongs to the UTP23/FCF1 family. UTP23 subfamily.</text>
</comment>
<feature type="region of interest" description="Disordered" evidence="7">
    <location>
        <begin position="155"/>
        <end position="259"/>
    </location>
</feature>
<name>A0A830HGY8_9CHLO</name>
<dbReference type="CDD" id="cd08553">
    <property type="entry name" value="PIN_Fcf1-like"/>
    <property type="match status" value="1"/>
</dbReference>
<dbReference type="GO" id="GO:0032040">
    <property type="term" value="C:small-subunit processome"/>
    <property type="evidence" value="ECO:0007669"/>
    <property type="project" value="InterPro"/>
</dbReference>
<comment type="caution">
    <text evidence="9">The sequence shown here is derived from an EMBL/GenBank/DDBJ whole genome shotgun (WGS) entry which is preliminary data.</text>
</comment>
<evidence type="ECO:0000256" key="5">
    <source>
        <dbReference type="ARBA" id="ARBA00037300"/>
    </source>
</evidence>
<dbReference type="EMBL" id="BNJQ01000008">
    <property type="protein sequence ID" value="GHP04589.1"/>
    <property type="molecule type" value="Genomic_DNA"/>
</dbReference>
<dbReference type="Pfam" id="PF04900">
    <property type="entry name" value="Fcf1"/>
    <property type="match status" value="1"/>
</dbReference>
<evidence type="ECO:0000259" key="8">
    <source>
        <dbReference type="Pfam" id="PF24779"/>
    </source>
</evidence>
<evidence type="ECO:0000256" key="3">
    <source>
        <dbReference type="ARBA" id="ARBA00022552"/>
    </source>
</evidence>